<keyword evidence="1" id="KW-0805">Transcription regulation</keyword>
<dbReference type="InterPro" id="IPR018060">
    <property type="entry name" value="HTH_AraC"/>
</dbReference>
<evidence type="ECO:0000256" key="2">
    <source>
        <dbReference type="ARBA" id="ARBA00023125"/>
    </source>
</evidence>
<dbReference type="InterPro" id="IPR011256">
    <property type="entry name" value="Reg_factor_effector_dom_sf"/>
</dbReference>
<dbReference type="SMART" id="SM00342">
    <property type="entry name" value="HTH_ARAC"/>
    <property type="match status" value="1"/>
</dbReference>
<evidence type="ECO:0000256" key="1">
    <source>
        <dbReference type="ARBA" id="ARBA00023015"/>
    </source>
</evidence>
<keyword evidence="6" id="KW-1185">Reference proteome</keyword>
<dbReference type="Proteomes" id="UP000637002">
    <property type="component" value="Unassembled WGS sequence"/>
</dbReference>
<dbReference type="PANTHER" id="PTHR40055">
    <property type="entry name" value="TRANSCRIPTIONAL REGULATOR YGIV-RELATED"/>
    <property type="match status" value="1"/>
</dbReference>
<name>A0A916U5P3_9HYPH</name>
<dbReference type="SUPFAM" id="SSF55136">
    <property type="entry name" value="Probable bacterial effector-binding domain"/>
    <property type="match status" value="1"/>
</dbReference>
<gene>
    <name evidence="5" type="ORF">GCM10010994_18530</name>
</gene>
<dbReference type="PROSITE" id="PS00041">
    <property type="entry name" value="HTH_ARAC_FAMILY_1"/>
    <property type="match status" value="1"/>
</dbReference>
<dbReference type="AlphaFoldDB" id="A0A916U5P3"/>
<proteinExistence type="predicted"/>
<dbReference type="InterPro" id="IPR009057">
    <property type="entry name" value="Homeodomain-like_sf"/>
</dbReference>
<keyword evidence="2" id="KW-0238">DNA-binding</keyword>
<dbReference type="InterPro" id="IPR018062">
    <property type="entry name" value="HTH_AraC-typ_CS"/>
</dbReference>
<dbReference type="EMBL" id="BMGG01000003">
    <property type="protein sequence ID" value="GGC60161.1"/>
    <property type="molecule type" value="Genomic_DNA"/>
</dbReference>
<comment type="caution">
    <text evidence="5">The sequence shown here is derived from an EMBL/GenBank/DDBJ whole genome shotgun (WGS) entry which is preliminary data.</text>
</comment>
<dbReference type="Gene3D" id="1.10.10.60">
    <property type="entry name" value="Homeodomain-like"/>
    <property type="match status" value="1"/>
</dbReference>
<dbReference type="SUPFAM" id="SSF46689">
    <property type="entry name" value="Homeodomain-like"/>
    <property type="match status" value="2"/>
</dbReference>
<dbReference type="SMART" id="SM00871">
    <property type="entry name" value="AraC_E_bind"/>
    <property type="match status" value="1"/>
</dbReference>
<dbReference type="Pfam" id="PF06445">
    <property type="entry name" value="GyrI-like"/>
    <property type="match status" value="1"/>
</dbReference>
<evidence type="ECO:0000313" key="5">
    <source>
        <dbReference type="EMBL" id="GGC60161.1"/>
    </source>
</evidence>
<dbReference type="Pfam" id="PF12833">
    <property type="entry name" value="HTH_18"/>
    <property type="match status" value="1"/>
</dbReference>
<reference evidence="5" key="2">
    <citation type="submission" date="2020-09" db="EMBL/GenBank/DDBJ databases">
        <authorList>
            <person name="Sun Q."/>
            <person name="Zhou Y."/>
        </authorList>
    </citation>
    <scope>NUCLEOTIDE SEQUENCE</scope>
    <source>
        <strain evidence="5">CGMCC 1.12919</strain>
    </source>
</reference>
<dbReference type="PANTHER" id="PTHR40055:SF1">
    <property type="entry name" value="TRANSCRIPTIONAL REGULATOR YGIV-RELATED"/>
    <property type="match status" value="1"/>
</dbReference>
<evidence type="ECO:0000256" key="3">
    <source>
        <dbReference type="ARBA" id="ARBA00023163"/>
    </source>
</evidence>
<dbReference type="PROSITE" id="PS01124">
    <property type="entry name" value="HTH_ARAC_FAMILY_2"/>
    <property type="match status" value="1"/>
</dbReference>
<keyword evidence="3" id="KW-0804">Transcription</keyword>
<accession>A0A916U5P3</accession>
<dbReference type="Gene3D" id="3.20.80.10">
    <property type="entry name" value="Regulatory factor, effector binding domain"/>
    <property type="match status" value="1"/>
</dbReference>
<sequence>MERAQTRASYEVRIGRVVDFIHAHLEDEIRVDRLADVACLSAYHWHRIYTAMRGETVAATVRRLRLTRAADRLANSRMAIGDIAERARYGSSDAFARAFREAYGLPPADYRARGSHALFSAASRADDAAGFPVTVEVLAPQPCAAVAHDGPYTQVDRAMGQLFSMLGAGGLLVPDQPMLAVYFDDPDLVPAEALRAKACTPIGADIALAPPLERFVIAGGRYARLRHKGPYAAMKEAYRWLFGVWLPQSGKEAADAPVFEAYLNAPSQVPPTELLTDIHLPLATDA</sequence>
<evidence type="ECO:0000259" key="4">
    <source>
        <dbReference type="PROSITE" id="PS01124"/>
    </source>
</evidence>
<dbReference type="GO" id="GO:0043565">
    <property type="term" value="F:sequence-specific DNA binding"/>
    <property type="evidence" value="ECO:0007669"/>
    <property type="project" value="InterPro"/>
</dbReference>
<dbReference type="InterPro" id="IPR029442">
    <property type="entry name" value="GyrI-like"/>
</dbReference>
<dbReference type="GO" id="GO:0003700">
    <property type="term" value="F:DNA-binding transcription factor activity"/>
    <property type="evidence" value="ECO:0007669"/>
    <property type="project" value="InterPro"/>
</dbReference>
<organism evidence="5 6">
    <name type="scientific">Chelatococcus reniformis</name>
    <dbReference type="NCBI Taxonomy" id="1494448"/>
    <lineage>
        <taxon>Bacteria</taxon>
        <taxon>Pseudomonadati</taxon>
        <taxon>Pseudomonadota</taxon>
        <taxon>Alphaproteobacteria</taxon>
        <taxon>Hyphomicrobiales</taxon>
        <taxon>Chelatococcaceae</taxon>
        <taxon>Chelatococcus</taxon>
    </lineage>
</organism>
<dbReference type="InterPro" id="IPR010499">
    <property type="entry name" value="AraC_E-bd"/>
</dbReference>
<dbReference type="InterPro" id="IPR050908">
    <property type="entry name" value="SmbC-like"/>
</dbReference>
<feature type="domain" description="HTH araC/xylS-type" evidence="4">
    <location>
        <begin position="15"/>
        <end position="113"/>
    </location>
</feature>
<reference evidence="5" key="1">
    <citation type="journal article" date="2014" name="Int. J. Syst. Evol. Microbiol.">
        <title>Complete genome sequence of Corynebacterium casei LMG S-19264T (=DSM 44701T), isolated from a smear-ripened cheese.</title>
        <authorList>
            <consortium name="US DOE Joint Genome Institute (JGI-PGF)"/>
            <person name="Walter F."/>
            <person name="Albersmeier A."/>
            <person name="Kalinowski J."/>
            <person name="Ruckert C."/>
        </authorList>
    </citation>
    <scope>NUCLEOTIDE SEQUENCE</scope>
    <source>
        <strain evidence="5">CGMCC 1.12919</strain>
    </source>
</reference>
<dbReference type="RefSeq" id="WP_188608878.1">
    <property type="nucleotide sequence ID" value="NZ_BMGG01000003.1"/>
</dbReference>
<protein>
    <submittedName>
        <fullName evidence="5">AraC family transcriptional regulator</fullName>
    </submittedName>
</protein>
<evidence type="ECO:0000313" key="6">
    <source>
        <dbReference type="Proteomes" id="UP000637002"/>
    </source>
</evidence>